<dbReference type="InterPro" id="IPR041891">
    <property type="entry name" value="Alpha_CA_prokaryot-like"/>
</dbReference>
<dbReference type="GO" id="GO:0008270">
    <property type="term" value="F:zinc ion binding"/>
    <property type="evidence" value="ECO:0007669"/>
    <property type="project" value="InterPro"/>
</dbReference>
<gene>
    <name evidence="9" type="ORF">FEV51_00795</name>
</gene>
<dbReference type="PANTHER" id="PTHR18952:SF265">
    <property type="entry name" value="CARBONIC ANHYDRASE"/>
    <property type="match status" value="1"/>
</dbReference>
<keyword evidence="4" id="KW-0862">Zinc</keyword>
<evidence type="ECO:0000256" key="1">
    <source>
        <dbReference type="ARBA" id="ARBA00010718"/>
    </source>
</evidence>
<dbReference type="RefSeq" id="WP_138615333.1">
    <property type="nucleotide sequence ID" value="NZ_VCAO01000001.1"/>
</dbReference>
<evidence type="ECO:0000313" key="10">
    <source>
        <dbReference type="Proteomes" id="UP000309668"/>
    </source>
</evidence>
<proteinExistence type="inferred from homology"/>
<dbReference type="AlphaFoldDB" id="A0A5S3P8E3"/>
<dbReference type="EC" id="4.2.1.1" evidence="2"/>
<keyword evidence="7" id="KW-0732">Signal</keyword>
<evidence type="ECO:0000256" key="3">
    <source>
        <dbReference type="ARBA" id="ARBA00022723"/>
    </source>
</evidence>
<organism evidence="9 10">
    <name type="scientific">Qipengyuania marisflavi</name>
    <dbReference type="NCBI Taxonomy" id="2486356"/>
    <lineage>
        <taxon>Bacteria</taxon>
        <taxon>Pseudomonadati</taxon>
        <taxon>Pseudomonadota</taxon>
        <taxon>Alphaproteobacteria</taxon>
        <taxon>Sphingomonadales</taxon>
        <taxon>Erythrobacteraceae</taxon>
        <taxon>Qipengyuania</taxon>
    </lineage>
</organism>
<dbReference type="InterPro" id="IPR023561">
    <property type="entry name" value="Carbonic_anhydrase_a-class"/>
</dbReference>
<reference evidence="9 10" key="1">
    <citation type="submission" date="2019-05" db="EMBL/GenBank/DDBJ databases">
        <title>Erythrobacter marisflavi sp. nov., isolated from isolated from water of an estuary environment.</title>
        <authorList>
            <person name="Yoon J.-H."/>
        </authorList>
    </citation>
    <scope>NUCLEOTIDE SEQUENCE [LARGE SCALE GENOMIC DNA]</scope>
    <source>
        <strain evidence="9 10">KEM-5</strain>
    </source>
</reference>
<sequence length="241" mass="24990">MKYFASLALVAMAAAPLAAAEKDWHFGDGTTPERWSTVNSDYALCDAGLNQSPIDLGGANTRGDIDVALNYGTGAGTIVLGTEKVQVDFAAGMGMMSGGKQFNLLQVHFHTPSEHAINGKRFPMVAHFVHATEAGELGVFGVMFAEGAANPALGAIVDGVAAGKGTPVAFDVSDLIPEDDDIFRYMGSLTTPPCSEGVNWHVAQTPMTASAAQIAAMEAKLGPSARSLQPIGTRLVVAPAE</sequence>
<evidence type="ECO:0000313" key="9">
    <source>
        <dbReference type="EMBL" id="TMM49772.1"/>
    </source>
</evidence>
<dbReference type="GO" id="GO:0004089">
    <property type="term" value="F:carbonate dehydratase activity"/>
    <property type="evidence" value="ECO:0007669"/>
    <property type="project" value="UniProtKB-EC"/>
</dbReference>
<dbReference type="InterPro" id="IPR036398">
    <property type="entry name" value="CA_dom_sf"/>
</dbReference>
<dbReference type="InterPro" id="IPR001148">
    <property type="entry name" value="CA_dom"/>
</dbReference>
<comment type="similarity">
    <text evidence="1">Belongs to the alpha-carbonic anhydrase family.</text>
</comment>
<keyword evidence="3" id="KW-0479">Metal-binding</keyword>
<dbReference type="SUPFAM" id="SSF51069">
    <property type="entry name" value="Carbonic anhydrase"/>
    <property type="match status" value="1"/>
</dbReference>
<feature type="signal peptide" evidence="7">
    <location>
        <begin position="1"/>
        <end position="20"/>
    </location>
</feature>
<accession>A0A5S3P8E3</accession>
<dbReference type="SMART" id="SM01057">
    <property type="entry name" value="Carb_anhydrase"/>
    <property type="match status" value="1"/>
</dbReference>
<keyword evidence="5" id="KW-0456">Lyase</keyword>
<dbReference type="CDD" id="cd03124">
    <property type="entry name" value="alpha_CA_prokaryotic_like"/>
    <property type="match status" value="1"/>
</dbReference>
<evidence type="ECO:0000256" key="5">
    <source>
        <dbReference type="ARBA" id="ARBA00023239"/>
    </source>
</evidence>
<comment type="catalytic activity">
    <reaction evidence="6">
        <text>hydrogencarbonate + H(+) = CO2 + H2O</text>
        <dbReference type="Rhea" id="RHEA:10748"/>
        <dbReference type="ChEBI" id="CHEBI:15377"/>
        <dbReference type="ChEBI" id="CHEBI:15378"/>
        <dbReference type="ChEBI" id="CHEBI:16526"/>
        <dbReference type="ChEBI" id="CHEBI:17544"/>
        <dbReference type="EC" id="4.2.1.1"/>
    </reaction>
</comment>
<evidence type="ECO:0000256" key="4">
    <source>
        <dbReference type="ARBA" id="ARBA00022833"/>
    </source>
</evidence>
<comment type="caution">
    <text evidence="9">The sequence shown here is derived from an EMBL/GenBank/DDBJ whole genome shotgun (WGS) entry which is preliminary data.</text>
</comment>
<feature type="chain" id="PRO_5024411175" description="carbonic anhydrase" evidence="7">
    <location>
        <begin position="21"/>
        <end position="241"/>
    </location>
</feature>
<name>A0A5S3P8E3_9SPHN</name>
<dbReference type="Proteomes" id="UP000309668">
    <property type="component" value="Unassembled WGS sequence"/>
</dbReference>
<protein>
    <recommendedName>
        <fullName evidence="2">carbonic anhydrase</fullName>
        <ecNumber evidence="2">4.2.1.1</ecNumber>
    </recommendedName>
</protein>
<dbReference type="PROSITE" id="PS51144">
    <property type="entry name" value="ALPHA_CA_2"/>
    <property type="match status" value="1"/>
</dbReference>
<dbReference type="OrthoDB" id="5327615at2"/>
<evidence type="ECO:0000259" key="8">
    <source>
        <dbReference type="PROSITE" id="PS51144"/>
    </source>
</evidence>
<dbReference type="Pfam" id="PF00194">
    <property type="entry name" value="Carb_anhydrase"/>
    <property type="match status" value="1"/>
</dbReference>
<evidence type="ECO:0000256" key="6">
    <source>
        <dbReference type="ARBA" id="ARBA00048348"/>
    </source>
</evidence>
<keyword evidence="10" id="KW-1185">Reference proteome</keyword>
<dbReference type="EMBL" id="VCAO01000001">
    <property type="protein sequence ID" value="TMM49772.1"/>
    <property type="molecule type" value="Genomic_DNA"/>
</dbReference>
<dbReference type="PANTHER" id="PTHR18952">
    <property type="entry name" value="CARBONIC ANHYDRASE"/>
    <property type="match status" value="1"/>
</dbReference>
<evidence type="ECO:0000256" key="7">
    <source>
        <dbReference type="SAM" id="SignalP"/>
    </source>
</evidence>
<feature type="domain" description="Alpha-carbonic anhydrase" evidence="8">
    <location>
        <begin position="22"/>
        <end position="241"/>
    </location>
</feature>
<dbReference type="Gene3D" id="3.10.200.10">
    <property type="entry name" value="Alpha carbonic anhydrase"/>
    <property type="match status" value="1"/>
</dbReference>
<evidence type="ECO:0000256" key="2">
    <source>
        <dbReference type="ARBA" id="ARBA00012925"/>
    </source>
</evidence>